<dbReference type="InterPro" id="IPR046575">
    <property type="entry name" value="DUF6635"/>
</dbReference>
<keyword evidence="1" id="KW-0472">Membrane</keyword>
<evidence type="ECO:0000313" key="3">
    <source>
        <dbReference type="Proteomes" id="UP000295484"/>
    </source>
</evidence>
<reference evidence="2 3" key="1">
    <citation type="submission" date="2019-03" db="EMBL/GenBank/DDBJ databases">
        <title>Genomic Encyclopedia of Type Strains, Phase IV (KMG-IV): sequencing the most valuable type-strain genomes for metagenomic binning, comparative biology and taxonomic classification.</title>
        <authorList>
            <person name="Goeker M."/>
        </authorList>
    </citation>
    <scope>NUCLEOTIDE SEQUENCE [LARGE SCALE GENOMIC DNA]</scope>
    <source>
        <strain evidence="2 3">JA181</strain>
    </source>
</reference>
<organism evidence="2 3">
    <name type="scientific">Rhodovulum visakhapatnamense</name>
    <dbReference type="NCBI Taxonomy" id="364297"/>
    <lineage>
        <taxon>Bacteria</taxon>
        <taxon>Pseudomonadati</taxon>
        <taxon>Pseudomonadota</taxon>
        <taxon>Alphaproteobacteria</taxon>
        <taxon>Rhodobacterales</taxon>
        <taxon>Paracoccaceae</taxon>
        <taxon>Rhodovulum</taxon>
    </lineage>
</organism>
<accession>A0A4R8G8N2</accession>
<sequence>MTEPLSHDTDAALIAAARSYFAARRARVPAFARRRFGVVGALRLHRHALGWDVLRAPVNVLLSPVLILTRLGAWGAGRLGARRVAAWLGARQILLPTAVATAAERAVVVDLLELPWDGPGGASGKDALARAILARPDLAALVAARAEAPALGARALGDYGGTRSAVAEMTTALGTMGAGALAFQSLTPGMVSFAPGIAAIVAHQAAIAAFPLGGLLGTAWYGVFPAAAPAWMTVAITVPLIGLGALVAAFAGVIADPVQVALGMHQRRLNRLIDALEDAFTGTGRRGFAAREHYFARLLDLSDAGLAAIRLMRG</sequence>
<dbReference type="RefSeq" id="WP_075784292.1">
    <property type="nucleotide sequence ID" value="NZ_JAESIM010000019.1"/>
</dbReference>
<feature type="transmembrane region" description="Helical" evidence="1">
    <location>
        <begin position="205"/>
        <end position="224"/>
    </location>
</feature>
<proteinExistence type="predicted"/>
<feature type="transmembrane region" description="Helical" evidence="1">
    <location>
        <begin position="230"/>
        <end position="255"/>
    </location>
</feature>
<keyword evidence="1" id="KW-1133">Transmembrane helix</keyword>
<dbReference type="AlphaFoldDB" id="A0A4R8G8N2"/>
<dbReference type="EMBL" id="SOEB01000002">
    <property type="protein sequence ID" value="TDX33347.1"/>
    <property type="molecule type" value="Genomic_DNA"/>
</dbReference>
<protein>
    <submittedName>
        <fullName evidence="2">Uncharacterized protein</fullName>
    </submittedName>
</protein>
<name>A0A4R8G8N2_9RHOB</name>
<keyword evidence="1" id="KW-0812">Transmembrane</keyword>
<gene>
    <name evidence="2" type="ORF">EV657_102224</name>
</gene>
<comment type="caution">
    <text evidence="2">The sequence shown here is derived from an EMBL/GenBank/DDBJ whole genome shotgun (WGS) entry which is preliminary data.</text>
</comment>
<evidence type="ECO:0000256" key="1">
    <source>
        <dbReference type="SAM" id="Phobius"/>
    </source>
</evidence>
<evidence type="ECO:0000313" key="2">
    <source>
        <dbReference type="EMBL" id="TDX33347.1"/>
    </source>
</evidence>
<dbReference type="Proteomes" id="UP000295484">
    <property type="component" value="Unassembled WGS sequence"/>
</dbReference>
<dbReference type="Pfam" id="PF20340">
    <property type="entry name" value="DUF6635"/>
    <property type="match status" value="2"/>
</dbReference>